<evidence type="ECO:0000313" key="2">
    <source>
        <dbReference type="EMBL" id="EGX93459.1"/>
    </source>
</evidence>
<protein>
    <submittedName>
        <fullName evidence="2">Uncharacterized protein</fullName>
    </submittedName>
</protein>
<evidence type="ECO:0000313" key="3">
    <source>
        <dbReference type="Proteomes" id="UP000001610"/>
    </source>
</evidence>
<dbReference type="KEGG" id="cmt:CCM_04833"/>
<organism evidence="2 3">
    <name type="scientific">Cordyceps militaris (strain CM01)</name>
    <name type="common">Caterpillar fungus</name>
    <dbReference type="NCBI Taxonomy" id="983644"/>
    <lineage>
        <taxon>Eukaryota</taxon>
        <taxon>Fungi</taxon>
        <taxon>Dikarya</taxon>
        <taxon>Ascomycota</taxon>
        <taxon>Pezizomycotina</taxon>
        <taxon>Sordariomycetes</taxon>
        <taxon>Hypocreomycetidae</taxon>
        <taxon>Hypocreales</taxon>
        <taxon>Cordycipitaceae</taxon>
        <taxon>Cordyceps</taxon>
    </lineage>
</organism>
<proteinExistence type="predicted"/>
<dbReference type="EMBL" id="JH126401">
    <property type="protein sequence ID" value="EGX93459.1"/>
    <property type="molecule type" value="Genomic_DNA"/>
</dbReference>
<gene>
    <name evidence="2" type="ORF">CCM_04833</name>
</gene>
<keyword evidence="1" id="KW-0732">Signal</keyword>
<name>G3JEW6_CORMM</name>
<dbReference type="Proteomes" id="UP000001610">
    <property type="component" value="Unassembled WGS sequence"/>
</dbReference>
<dbReference type="HOGENOM" id="CLU_1034458_0_0_1"/>
<sequence>MSPARLGAFIAVIFIIIVPRNRPPSLRASPVFHPTESYRVPTYTSIGPPPLLTVLPRLRVAVVSLEGDGGAAPQAPLYYVVVFSYQYAQLFPKANLTWDVRYHTPLFAQAMDGGLMVALFEQVPRDLFGAPMSNHRPCLGMATCIGSSVISQKAAMYPGHRHRAITGLKYNPQGHIHSHRDFFECGWKESGKKKRMLDLGAQFASFFVLGGRAYILCCLPTRGSDPSYRRKTLLYDTLTTLTTLTCRQTWESIIPWHPGIPNFDHDPEP</sequence>
<dbReference type="VEuPathDB" id="FungiDB:CCM_04833"/>
<accession>G3JEW6</accession>
<dbReference type="AlphaFoldDB" id="G3JEW6"/>
<reference evidence="2 3" key="1">
    <citation type="journal article" date="2011" name="Genome Biol.">
        <title>Genome sequence of the insect pathogenic fungus Cordyceps militaris, a valued traditional Chinese medicine.</title>
        <authorList>
            <person name="Zheng P."/>
            <person name="Xia Y."/>
            <person name="Xiao G."/>
            <person name="Xiong C."/>
            <person name="Hu X."/>
            <person name="Zhang S."/>
            <person name="Zheng H."/>
            <person name="Huang Y."/>
            <person name="Zhou Y."/>
            <person name="Wang S."/>
            <person name="Zhao G.P."/>
            <person name="Liu X."/>
            <person name="St Leger R.J."/>
            <person name="Wang C."/>
        </authorList>
    </citation>
    <scope>NUCLEOTIDE SEQUENCE [LARGE SCALE GENOMIC DNA]</scope>
    <source>
        <strain evidence="2 3">CM01</strain>
    </source>
</reference>
<feature type="chain" id="PRO_5003446400" evidence="1">
    <location>
        <begin position="29"/>
        <end position="269"/>
    </location>
</feature>
<evidence type="ECO:0000256" key="1">
    <source>
        <dbReference type="SAM" id="SignalP"/>
    </source>
</evidence>
<feature type="signal peptide" evidence="1">
    <location>
        <begin position="1"/>
        <end position="28"/>
    </location>
</feature>
<dbReference type="GeneID" id="18166854"/>
<dbReference type="InParanoid" id="G3JEW6"/>
<keyword evidence="3" id="KW-1185">Reference proteome</keyword>
<dbReference type="RefSeq" id="XP_006670042.1">
    <property type="nucleotide sequence ID" value="XM_006669979.1"/>
</dbReference>